<name>A0A812C621_ACAPH</name>
<sequence length="222" mass="25089">MEWSRQLIKQGIVRSITWVDKNLSIYLSIYLSICFTLLLSYFNSSFPSVFATVSFFLFYGLSYSFAVCKFVSSFLSLFILLSPLLRSTGASLSPPSLSLSLALWMQTLPPALLQKEADSKSFPVTTSHVDHLSLSSHTQLHKVSHLVLSPLTRYLSIKFVLYNQSKSINLSSPSSIYLSNTICGQSIYLSIYIYLYLYIYGYGLILLSLSLYLSIHFGLNYL</sequence>
<dbReference type="EMBL" id="CAHIKZ030001392">
    <property type="protein sequence ID" value="CAE1262544.1"/>
    <property type="molecule type" value="Genomic_DNA"/>
</dbReference>
<keyword evidence="1" id="KW-0472">Membrane</keyword>
<protein>
    <submittedName>
        <fullName evidence="2">Uncharacterized protein</fullName>
    </submittedName>
</protein>
<keyword evidence="3" id="KW-1185">Reference proteome</keyword>
<organism evidence="2 3">
    <name type="scientific">Acanthosepion pharaonis</name>
    <name type="common">Pharaoh cuttlefish</name>
    <name type="synonym">Sepia pharaonis</name>
    <dbReference type="NCBI Taxonomy" id="158019"/>
    <lineage>
        <taxon>Eukaryota</taxon>
        <taxon>Metazoa</taxon>
        <taxon>Spiralia</taxon>
        <taxon>Lophotrochozoa</taxon>
        <taxon>Mollusca</taxon>
        <taxon>Cephalopoda</taxon>
        <taxon>Coleoidea</taxon>
        <taxon>Decapodiformes</taxon>
        <taxon>Sepiida</taxon>
        <taxon>Sepiina</taxon>
        <taxon>Sepiidae</taxon>
        <taxon>Acanthosepion</taxon>
    </lineage>
</organism>
<evidence type="ECO:0000313" key="3">
    <source>
        <dbReference type="Proteomes" id="UP000597762"/>
    </source>
</evidence>
<feature type="transmembrane region" description="Helical" evidence="1">
    <location>
        <begin position="23"/>
        <end position="44"/>
    </location>
</feature>
<dbReference type="AlphaFoldDB" id="A0A812C621"/>
<evidence type="ECO:0000256" key="1">
    <source>
        <dbReference type="SAM" id="Phobius"/>
    </source>
</evidence>
<keyword evidence="1" id="KW-1133">Transmembrane helix</keyword>
<evidence type="ECO:0000313" key="2">
    <source>
        <dbReference type="EMBL" id="CAE1262544.1"/>
    </source>
</evidence>
<comment type="caution">
    <text evidence="2">The sequence shown here is derived from an EMBL/GenBank/DDBJ whole genome shotgun (WGS) entry which is preliminary data.</text>
</comment>
<keyword evidence="1" id="KW-0812">Transmembrane</keyword>
<gene>
    <name evidence="2" type="ORF">SPHA_33280</name>
</gene>
<dbReference type="Proteomes" id="UP000597762">
    <property type="component" value="Unassembled WGS sequence"/>
</dbReference>
<reference evidence="2" key="1">
    <citation type="submission" date="2021-01" db="EMBL/GenBank/DDBJ databases">
        <authorList>
            <person name="Li R."/>
            <person name="Bekaert M."/>
        </authorList>
    </citation>
    <scope>NUCLEOTIDE SEQUENCE</scope>
    <source>
        <strain evidence="2">Farmed</strain>
    </source>
</reference>
<proteinExistence type="predicted"/>
<feature type="transmembrane region" description="Helical" evidence="1">
    <location>
        <begin position="56"/>
        <end position="81"/>
    </location>
</feature>
<feature type="transmembrane region" description="Helical" evidence="1">
    <location>
        <begin position="195"/>
        <end position="215"/>
    </location>
</feature>
<accession>A0A812C621</accession>